<feature type="binding site" evidence="2">
    <location>
        <position position="218"/>
    </location>
    <ligand>
        <name>Mg(2+)</name>
        <dbReference type="ChEBI" id="CHEBI:18420"/>
        <label>5</label>
    </ligand>
</feature>
<dbReference type="PIRSF" id="PIRSF005303">
    <property type="entry name" value="Thiam_monoph_kin"/>
    <property type="match status" value="1"/>
</dbReference>
<dbReference type="Gene3D" id="3.30.1330.10">
    <property type="entry name" value="PurM-like, N-terminal domain"/>
    <property type="match status" value="1"/>
</dbReference>
<dbReference type="InterPro" id="IPR036676">
    <property type="entry name" value="PurM-like_C_sf"/>
</dbReference>
<evidence type="ECO:0000259" key="3">
    <source>
        <dbReference type="Pfam" id="PF00586"/>
    </source>
</evidence>
<dbReference type="HAMAP" id="MF_02128">
    <property type="entry name" value="TMP_kinase"/>
    <property type="match status" value="1"/>
</dbReference>
<feature type="binding site" evidence="2">
    <location>
        <position position="47"/>
    </location>
    <ligand>
        <name>Mg(2+)</name>
        <dbReference type="ChEBI" id="CHEBI:18420"/>
        <label>1</label>
    </ligand>
</feature>
<evidence type="ECO:0000313" key="6">
    <source>
        <dbReference type="Proteomes" id="UP000245137"/>
    </source>
</evidence>
<dbReference type="AlphaFoldDB" id="A0A2U1SRQ2"/>
<dbReference type="EMBL" id="PUIV01000009">
    <property type="protein sequence ID" value="PWB94280.1"/>
    <property type="molecule type" value="Genomic_DNA"/>
</dbReference>
<dbReference type="GO" id="GO:0005524">
    <property type="term" value="F:ATP binding"/>
    <property type="evidence" value="ECO:0007669"/>
    <property type="project" value="UniProtKB-UniRule"/>
</dbReference>
<feature type="binding site" evidence="2">
    <location>
        <position position="215"/>
    </location>
    <ligand>
        <name>Mg(2+)</name>
        <dbReference type="ChEBI" id="CHEBI:18420"/>
        <label>3</label>
    </ligand>
</feature>
<keyword evidence="2 5" id="KW-0418">Kinase</keyword>
<dbReference type="GO" id="GO:0009228">
    <property type="term" value="P:thiamine biosynthetic process"/>
    <property type="evidence" value="ECO:0007669"/>
    <property type="project" value="UniProtKB-KW"/>
</dbReference>
<evidence type="ECO:0000256" key="2">
    <source>
        <dbReference type="HAMAP-Rule" id="MF_02128"/>
    </source>
</evidence>
<dbReference type="InterPro" id="IPR016188">
    <property type="entry name" value="PurM-like_N"/>
</dbReference>
<comment type="catalytic activity">
    <reaction evidence="2">
        <text>thiamine phosphate + ATP = thiamine diphosphate + ADP</text>
        <dbReference type="Rhea" id="RHEA:15913"/>
        <dbReference type="ChEBI" id="CHEBI:30616"/>
        <dbReference type="ChEBI" id="CHEBI:37575"/>
        <dbReference type="ChEBI" id="CHEBI:58937"/>
        <dbReference type="ChEBI" id="CHEBI:456216"/>
        <dbReference type="EC" id="2.7.4.16"/>
    </reaction>
</comment>
<proteinExistence type="inferred from homology"/>
<sequence>MSERRFSEDELIAEIFAPLAGDGAFGLRDDAALLPLGGAREIVVTTDALVSGVHFFPDDPPGLVAKKALRVNLSDLAAKAAAPLGFLLTLALPPDWTNDWARSFAAGLAEGAREFACPLLGGDTTATPGPLTISIAAFGRATRFVSRSGARPGDRIFVSGTIGDAALGLGVARGEAFAERLGEGTRAHLLDRYRLPQPRLPLIATLREHASAAMDVSDGLAGDLAKLLRASGVSGLVELGRVPLSAAAREAIALEPELLSRAVTGGDDYEILCCASVDAAPALALAAGKAGVALAEIGVVTVGAEPPQFLDSSGSIINFSRLSFSHF</sequence>
<comment type="caution">
    <text evidence="2">Lacks conserved residue(s) required for the propagation of feature annotation.</text>
</comment>
<keyword evidence="2" id="KW-0479">Metal-binding</keyword>
<feature type="binding site" evidence="2">
    <location>
        <position position="54"/>
    </location>
    <ligand>
        <name>substrate</name>
    </ligand>
</feature>
<dbReference type="GO" id="GO:0009229">
    <property type="term" value="P:thiamine diphosphate biosynthetic process"/>
    <property type="evidence" value="ECO:0007669"/>
    <property type="project" value="UniProtKB-UniRule"/>
</dbReference>
<keyword evidence="1 2" id="KW-0784">Thiamine biosynthesis</keyword>
<dbReference type="EC" id="2.7.4.16" evidence="2"/>
<dbReference type="Gene3D" id="3.90.650.10">
    <property type="entry name" value="PurM-like C-terminal domain"/>
    <property type="match status" value="1"/>
</dbReference>
<dbReference type="InterPro" id="IPR036921">
    <property type="entry name" value="PurM-like_N_sf"/>
</dbReference>
<evidence type="ECO:0000313" key="5">
    <source>
        <dbReference type="EMBL" id="PWB94280.1"/>
    </source>
</evidence>
<dbReference type="GO" id="GO:0009030">
    <property type="term" value="F:thiamine-phosphate kinase activity"/>
    <property type="evidence" value="ECO:0007669"/>
    <property type="project" value="UniProtKB-UniRule"/>
</dbReference>
<comment type="pathway">
    <text evidence="2">Cofactor biosynthesis; thiamine diphosphate biosynthesis; thiamine diphosphate from thiamine phosphate: step 1/1.</text>
</comment>
<evidence type="ECO:0000256" key="1">
    <source>
        <dbReference type="ARBA" id="ARBA00022977"/>
    </source>
</evidence>
<dbReference type="Proteomes" id="UP000245137">
    <property type="component" value="Unassembled WGS sequence"/>
</dbReference>
<feature type="binding site" evidence="2">
    <location>
        <position position="147"/>
    </location>
    <ligand>
        <name>ATP</name>
        <dbReference type="ChEBI" id="CHEBI:30616"/>
    </ligand>
</feature>
<dbReference type="SUPFAM" id="SSF56042">
    <property type="entry name" value="PurM C-terminal domain-like"/>
    <property type="match status" value="1"/>
</dbReference>
<feature type="binding site" evidence="2">
    <location>
        <position position="47"/>
    </location>
    <ligand>
        <name>Mg(2+)</name>
        <dbReference type="ChEBI" id="CHEBI:18420"/>
        <label>2</label>
    </ligand>
</feature>
<dbReference type="GO" id="GO:0000287">
    <property type="term" value="F:magnesium ion binding"/>
    <property type="evidence" value="ECO:0007669"/>
    <property type="project" value="UniProtKB-UniRule"/>
</dbReference>
<dbReference type="PANTHER" id="PTHR30270:SF0">
    <property type="entry name" value="THIAMINE-MONOPHOSPHATE KINASE"/>
    <property type="match status" value="1"/>
</dbReference>
<feature type="domain" description="PurM-like C-terminal" evidence="4">
    <location>
        <begin position="151"/>
        <end position="303"/>
    </location>
</feature>
<keyword evidence="2" id="KW-0067">ATP-binding</keyword>
<accession>A0A2U1SRQ2</accession>
<feature type="domain" description="PurM-like N-terminal" evidence="3">
    <location>
        <begin position="29"/>
        <end position="140"/>
    </location>
</feature>
<dbReference type="RefSeq" id="WP_108916773.1">
    <property type="nucleotide sequence ID" value="NZ_BGJY01000003.1"/>
</dbReference>
<dbReference type="UniPathway" id="UPA00060">
    <property type="reaction ID" value="UER00142"/>
</dbReference>
<comment type="function">
    <text evidence="2">Catalyzes the ATP-dependent phosphorylation of thiamine-monophosphate (TMP) to form thiamine-pyrophosphate (TPP), the active form of vitamin B1.</text>
</comment>
<protein>
    <recommendedName>
        <fullName evidence="2">Thiamine-monophosphate kinase</fullName>
        <shortName evidence="2">TMP kinase</shortName>
        <shortName evidence="2">Thiamine-phosphate kinase</shortName>
        <ecNumber evidence="2">2.7.4.16</ecNumber>
    </recommendedName>
</protein>
<feature type="binding site" evidence="2">
    <location>
        <position position="267"/>
    </location>
    <ligand>
        <name>substrate</name>
    </ligand>
</feature>
<feature type="binding site" evidence="2">
    <location>
        <position position="217"/>
    </location>
    <ligand>
        <name>ATP</name>
        <dbReference type="ChEBI" id="CHEBI:30616"/>
    </ligand>
</feature>
<dbReference type="NCBIfam" id="TIGR01379">
    <property type="entry name" value="thiL"/>
    <property type="match status" value="1"/>
</dbReference>
<keyword evidence="2" id="KW-0460">Magnesium</keyword>
<feature type="binding site" evidence="2">
    <location>
        <position position="123"/>
    </location>
    <ligand>
        <name>Mg(2+)</name>
        <dbReference type="ChEBI" id="CHEBI:18420"/>
        <label>1</label>
    </ligand>
</feature>
<feature type="binding site" evidence="2">
    <location>
        <position position="324"/>
    </location>
    <ligand>
        <name>substrate</name>
    </ligand>
</feature>
<feature type="binding site" evidence="2">
    <location>
        <position position="75"/>
    </location>
    <ligand>
        <name>Mg(2+)</name>
        <dbReference type="ChEBI" id="CHEBI:18420"/>
        <label>3</label>
    </ligand>
</feature>
<name>A0A2U1SRQ2_METSR</name>
<dbReference type="Pfam" id="PF00586">
    <property type="entry name" value="AIRS"/>
    <property type="match status" value="1"/>
</dbReference>
<dbReference type="InterPro" id="IPR010918">
    <property type="entry name" value="PurM-like_C_dom"/>
</dbReference>
<keyword evidence="6" id="KW-1185">Reference proteome</keyword>
<gene>
    <name evidence="2 5" type="primary">thiL</name>
    <name evidence="5" type="ORF">C5689_08100</name>
</gene>
<feature type="binding site" evidence="2">
    <location>
        <position position="46"/>
    </location>
    <ligand>
        <name>Mg(2+)</name>
        <dbReference type="ChEBI" id="CHEBI:18420"/>
        <label>1</label>
    </ligand>
</feature>
<reference evidence="5 6" key="1">
    <citation type="journal article" date="2018" name="Appl. Microbiol. Biotechnol.">
        <title>Co-cultivation of the strictly anaerobic methanogen Methanosarcina barkeri with aerobic methanotrophs in an oxygen-limited membrane bioreactor.</title>
        <authorList>
            <person name="In 't Zandt M.H."/>
            <person name="van den Bosch T.J.M."/>
            <person name="Rijkers R."/>
            <person name="van Kessel M.A.H.J."/>
            <person name="Jetten M.S.M."/>
            <person name="Welte C.U."/>
        </authorList>
    </citation>
    <scope>NUCLEOTIDE SEQUENCE [LARGE SCALE GENOMIC DNA]</scope>
    <source>
        <strain evidence="5 6">DSM 17706</strain>
    </source>
</reference>
<dbReference type="PANTHER" id="PTHR30270">
    <property type="entry name" value="THIAMINE-MONOPHOSPHATE KINASE"/>
    <property type="match status" value="1"/>
</dbReference>
<feature type="binding site" evidence="2">
    <location>
        <position position="75"/>
    </location>
    <ligand>
        <name>Mg(2+)</name>
        <dbReference type="ChEBI" id="CHEBI:18420"/>
        <label>2</label>
    </ligand>
</feature>
<dbReference type="SUPFAM" id="SSF55326">
    <property type="entry name" value="PurM N-terminal domain-like"/>
    <property type="match status" value="1"/>
</dbReference>
<keyword evidence="2" id="KW-0547">Nucleotide-binding</keyword>
<evidence type="ECO:0000259" key="4">
    <source>
        <dbReference type="Pfam" id="PF02769"/>
    </source>
</evidence>
<feature type="binding site" evidence="2">
    <location>
        <begin position="122"/>
        <end position="123"/>
    </location>
    <ligand>
        <name>ATP</name>
        <dbReference type="ChEBI" id="CHEBI:30616"/>
    </ligand>
</feature>
<dbReference type="CDD" id="cd02194">
    <property type="entry name" value="ThiL"/>
    <property type="match status" value="1"/>
</dbReference>
<feature type="binding site" evidence="2">
    <location>
        <position position="30"/>
    </location>
    <ligand>
        <name>Mg(2+)</name>
        <dbReference type="ChEBI" id="CHEBI:18420"/>
        <label>3</label>
    </ligand>
</feature>
<feature type="binding site" evidence="2">
    <location>
        <position position="75"/>
    </location>
    <ligand>
        <name>Mg(2+)</name>
        <dbReference type="ChEBI" id="CHEBI:18420"/>
        <label>4</label>
    </ligand>
</feature>
<keyword evidence="2" id="KW-0808">Transferase</keyword>
<dbReference type="Pfam" id="PF02769">
    <property type="entry name" value="AIRS_C"/>
    <property type="match status" value="1"/>
</dbReference>
<comment type="miscellaneous">
    <text evidence="2">Reaction mechanism of ThiL seems to utilize a direct, inline transfer of the gamma-phosphate of ATP to TMP rather than a phosphorylated enzyme intermediate.</text>
</comment>
<organism evidence="5 6">
    <name type="scientific">Methylosinus sporium</name>
    <dbReference type="NCBI Taxonomy" id="428"/>
    <lineage>
        <taxon>Bacteria</taxon>
        <taxon>Pseudomonadati</taxon>
        <taxon>Pseudomonadota</taxon>
        <taxon>Alphaproteobacteria</taxon>
        <taxon>Hyphomicrobiales</taxon>
        <taxon>Methylocystaceae</taxon>
        <taxon>Methylosinus</taxon>
    </lineage>
</organism>
<comment type="similarity">
    <text evidence="2">Belongs to the thiamine-monophosphate kinase family.</text>
</comment>
<dbReference type="OrthoDB" id="9802811at2"/>
<comment type="caution">
    <text evidence="5">The sequence shown here is derived from an EMBL/GenBank/DDBJ whole genome shotgun (WGS) entry which is preliminary data.</text>
</comment>
<dbReference type="InterPro" id="IPR006283">
    <property type="entry name" value="ThiL-like"/>
</dbReference>
<feature type="binding site" evidence="2">
    <location>
        <position position="45"/>
    </location>
    <ligand>
        <name>Mg(2+)</name>
        <dbReference type="ChEBI" id="CHEBI:18420"/>
        <label>4</label>
    </ligand>
</feature>
<feature type="binding site" evidence="2">
    <location>
        <position position="30"/>
    </location>
    <ligand>
        <name>Mg(2+)</name>
        <dbReference type="ChEBI" id="CHEBI:18420"/>
        <label>4</label>
    </ligand>
</feature>